<dbReference type="InterPro" id="IPR007322">
    <property type="entry name" value="RNA_pol_bunyavir"/>
</dbReference>
<dbReference type="InterPro" id="IPR007099">
    <property type="entry name" value="RNA-dir_pol_NSvirus"/>
</dbReference>
<evidence type="ECO:0000256" key="1">
    <source>
        <dbReference type="ARBA" id="ARBA00012494"/>
    </source>
</evidence>
<keyword evidence="5" id="KW-0460">Magnesium</keyword>
<evidence type="ECO:0000256" key="10">
    <source>
        <dbReference type="SAM" id="MobiDB-lite"/>
    </source>
</evidence>
<keyword evidence="12" id="KW-0548">Nucleotidyltransferase</keyword>
<dbReference type="PROSITE" id="PS50525">
    <property type="entry name" value="RDRP_SSRNA_NEG_SEG"/>
    <property type="match status" value="1"/>
</dbReference>
<evidence type="ECO:0000259" key="11">
    <source>
        <dbReference type="PROSITE" id="PS50525"/>
    </source>
</evidence>
<name>A0AAT9JPV0_9VIRU</name>
<evidence type="ECO:0000256" key="6">
    <source>
        <dbReference type="ARBA" id="ARBA00030285"/>
    </source>
</evidence>
<dbReference type="GO" id="GO:0016787">
    <property type="term" value="F:hydrolase activity"/>
    <property type="evidence" value="ECO:0007669"/>
    <property type="project" value="UniProtKB-KW"/>
</dbReference>
<evidence type="ECO:0000313" key="12">
    <source>
        <dbReference type="EMBL" id="DBA56514.1"/>
    </source>
</evidence>
<sequence length="2223" mass="255707">MEQARTLLDQLAESLYDTLELDIFQAGVLHVPKEAHLHESSIYIPPMGHLVNIHQHHDTIVWDFIIPEEIQEFITLTSSGRRTDIREKYKIRHEFVAEALASAGTDRPLGQELEMLGDDDDKLTPDIFHRDEHGNVYVLEIGTSRSPNENSLMRTYNEKMFKYEMPIRNRRLNIPVVYCVIIVGIDKVLSNFNLPEQIVNELLTRMKIGVAIEDSAKGKGFSITCDELATQRSIMTEEILSRLGKISPRDPPKSQKITISKEYIDDLQTDPSESDALNSFLTSMESTRELMKEQKKVTQFDLVKEYTKSLPKDEKTRSDLKSVVQLPFLNPKLDRNSTNITSFIMAPGGKGDHLQKIWSFVLMQAHKLPSFKDENVFELLNEALETDAKKISGHEQRRRQQRGEWHRINVKEVLDRDTLKYLRDDGLFAKSVKDRDEIKLRKKEQKRPFDFNTKVKDIDDFLKDTSLFEEKFLNLDSSTEYIADLIQKAESISEGEGTGEKFLARWAKTPLFRACDVISDIGYELAISIKQNTSSNEMILKKLRNYPVYLLIKTTNSQSHMFFSLFIPEGSNLTPMHDTVFRTLHKLTRGYATDFVSVRISKIQNWANASATLLTLASFWSYFYGLDDSLPAYFRENLESRKMLLFTLLVSLEDKAQTEEVITLSRYMYMEVLKGNINMLKPAPFKMLTKFPVCIRSRLCLWSIRKIIQNFSSMVVRPPKRVEPEVGVALEEDEDALPGDEWIGLINCFSGGMLRTATAVVNLMYIGYFKNKNETAEGNVEWKMVDKILEEEFGIDPSERGKYQGETSCDEVPGKKQFNKNSILFGCKLLERRLMRKLGPDWKMVLEAEIGDSLSRHLTHEISTLKASSVCSHGDTQKPADKTAYKNLWRVKVIENISTRLGLTGLNPMLSIDRVLQYIESSSAGVICDLFKKNQHGGLREIYVLTIESRIIQLFVETVSRTICSHFEEETLTHPINKLKILDEHKIRMGKLSRKLNATYADFCSSSDKTRWNQNLVMPAMVIPLIRLTTNRFHNALYRSLNLWANKLILLPPVVLKLLLSKVPLSSPTYMELLSKFWGNKNDKYNSLGIRHQKNRYVNLTTGMMQGILHYTSSLLHLTFLACHRHFSLRYLKSAHPEHKFYMAQVCSSDDSATILTVMTKAETKSIAIEDVRAFFECDVILQSSSIYCNFFCMRESDKSTLSVYDYVEFNSEFLFKNTLAIPIIKFVAAVLNLSESESFVNRFYTMYNLISDLYTHGLPSKNTYYCQIAQAFQHYKSLGSSTNALFSEYFDRIVKYPNPTYGFFLLDSPFCCGLLGFSFSRWMLANHDPTYAERLSILQEGEVTTLPDGGLVSSFSIKHGDSARWHLMMDRIDSGTLDPKYKSTKKDKLRGVLTLDHNKIEDRKERIESNPELFFRHPTNAKELKTKLLIKASMPGVSNSLGKGNPFIQSLALSVYAINTHSFTRTLMKESYDPAKTSHKIRKSTIKHSLLSAIEEYIGFSGRSQTDNEKEALFDQAFPLRNKYEDAIQVIDSYKNATLRRVHRLRVRKTLMVIQPKSSALPVSLLQMCSRWWYGHSVRTSESVYTRCKQEYCLAYPWLSATFEETFKKSPFSSAIELFNFISTQSTRARKVLMHCPSVRSNRFSGQVSQLIRKHFMIGYILQRESSERPEVEMIDKSIASLSLSLLIPIESKRDSSARETMTKIARRYQNVEDLHGLGKREAIVGLISMISRRYVTDMAAVNFIRELRNGTIITFTKEQIRKQRGDKVSWVGDGECIVYCDGIVIKIRLDDDIARMITVKDFTLLRRYPGLMVDVFDQLKCRSSHGVKGEGECVARFNGLRFVAPDGYGTPVMLDSKLEDIFSDPPELYIKTPFSKAKVCYMRGQRELVLMEFRTSFTDVSLYSEQDTGTDFWSCWIDQRPLRSVEALVFLEGVDKFLSQKRQDSELKARYSQWISSTLTNRLKYRKIGLIPSKYADEIPDSDKEFDTEEEEEIEKLLYDMTACGPGGRMEEMFGLFQQGLIEQAETAIEEEQQEMDDPELETIEVGMGQMLQFESKISPFRALLSNYLEDQSAHAIAVTRKEAVNFLYLHPIWDDFINDVVDMDLDFFELLLNGVVSAKNAELSLMMMRILGIRERHKEITVLERFRGKKAKMTSDDVFLELGGHMEDVDRDQETRTMPTPSESPHEVPRKEPETLQPKEECEIAKDTSQDKKKRKKRKK</sequence>
<comment type="similarity">
    <text evidence="9">Belongs to the Bunyavirales RNA polymerase family.</text>
</comment>
<feature type="domain" description="RdRp catalytic" evidence="11">
    <location>
        <begin position="989"/>
        <end position="1191"/>
    </location>
</feature>
<evidence type="ECO:0000256" key="9">
    <source>
        <dbReference type="ARBA" id="ARBA00034123"/>
    </source>
</evidence>
<dbReference type="Pfam" id="PF15518">
    <property type="entry name" value="L_protein_N"/>
    <property type="match status" value="1"/>
</dbReference>
<evidence type="ECO:0000256" key="2">
    <source>
        <dbReference type="ARBA" id="ARBA00018602"/>
    </source>
</evidence>
<proteinExistence type="inferred from homology"/>
<keyword evidence="3" id="KW-0808">Transferase</keyword>
<dbReference type="Pfam" id="PF04196">
    <property type="entry name" value="Bunya_RdRp"/>
    <property type="match status" value="1"/>
</dbReference>
<dbReference type="GO" id="GO:0039694">
    <property type="term" value="P:viral RNA genome replication"/>
    <property type="evidence" value="ECO:0007669"/>
    <property type="project" value="InterPro"/>
</dbReference>
<evidence type="ECO:0000256" key="5">
    <source>
        <dbReference type="ARBA" id="ARBA00022842"/>
    </source>
</evidence>
<accession>A0AAT9JPV0</accession>
<dbReference type="GO" id="GO:0003968">
    <property type="term" value="F:RNA-directed RNA polymerase activity"/>
    <property type="evidence" value="ECO:0007669"/>
    <property type="project" value="UniProtKB-KW"/>
</dbReference>
<dbReference type="GO" id="GO:0006351">
    <property type="term" value="P:DNA-templated transcription"/>
    <property type="evidence" value="ECO:0007669"/>
    <property type="project" value="InterPro"/>
</dbReference>
<evidence type="ECO:0000256" key="4">
    <source>
        <dbReference type="ARBA" id="ARBA00022801"/>
    </source>
</evidence>
<keyword evidence="4" id="KW-0378">Hydrolase</keyword>
<dbReference type="EC" id="2.7.7.48" evidence="1"/>
<dbReference type="EMBL" id="BK067068">
    <property type="protein sequence ID" value="DBA56514.1"/>
    <property type="molecule type" value="Genomic_RNA"/>
</dbReference>
<feature type="region of interest" description="Disordered" evidence="10">
    <location>
        <begin position="2167"/>
        <end position="2223"/>
    </location>
</feature>
<protein>
    <recommendedName>
        <fullName evidence="2">RNA-directed RNA polymerase L</fullName>
        <ecNumber evidence="1">2.7.7.48</ecNumber>
    </recommendedName>
    <alternativeName>
        <fullName evidence="6">Large structural protein</fullName>
    </alternativeName>
    <alternativeName>
        <fullName evidence="8">Replicase</fullName>
    </alternativeName>
    <alternativeName>
        <fullName evidence="7">Transcriptase</fullName>
    </alternativeName>
</protein>
<keyword evidence="12" id="KW-0696">RNA-directed RNA polymerase</keyword>
<evidence type="ECO:0000256" key="7">
    <source>
        <dbReference type="ARBA" id="ARBA00030436"/>
    </source>
</evidence>
<feature type="compositionally biased region" description="Basic and acidic residues" evidence="10">
    <location>
        <begin position="2167"/>
        <end position="2178"/>
    </location>
</feature>
<evidence type="ECO:0000256" key="8">
    <source>
        <dbReference type="ARBA" id="ARBA00031012"/>
    </source>
</evidence>
<reference evidence="12" key="1">
    <citation type="journal article" date="2024" name="Microb. Genom.">
        <title>The hidden RNA viruses in Blattodea (cockroach and termite).</title>
        <authorList>
            <person name="Fan J."/>
            <person name="Jiang S."/>
            <person name="Li W."/>
            <person name="Li J."/>
            <person name="Pang R."/>
            <person name="Wu H."/>
        </authorList>
    </citation>
    <scope>NUCLEOTIDE SEQUENCE</scope>
    <source>
        <strain evidence="12">DE2017</strain>
    </source>
</reference>
<dbReference type="InterPro" id="IPR029124">
    <property type="entry name" value="L_protein_N"/>
</dbReference>
<evidence type="ECO:0000256" key="3">
    <source>
        <dbReference type="ARBA" id="ARBA00022679"/>
    </source>
</evidence>
<organism evidence="12">
    <name type="scientific">Neotermes castaneus phenuivirus 1</name>
    <dbReference type="NCBI Taxonomy" id="3133467"/>
    <lineage>
        <taxon>Viruses</taxon>
        <taxon>Riboviria</taxon>
        <taxon>Orthornavirae</taxon>
        <taxon>Negarnaviricota</taxon>
        <taxon>Polyploviricotina</taxon>
        <taxon>Bunyaviricetes</taxon>
        <taxon>Hareavirales</taxon>
        <taxon>Phenuiviridae</taxon>
    </lineage>
</organism>
<feature type="compositionally biased region" description="Basic and acidic residues" evidence="10">
    <location>
        <begin position="2187"/>
        <end position="2214"/>
    </location>
</feature>